<dbReference type="Pfam" id="PF07277">
    <property type="entry name" value="SapC"/>
    <property type="match status" value="1"/>
</dbReference>
<sequence length="229" mass="26392">MYKNIEILDKEKSKELKFDNADTTQIAKNIGLIPLGFSEVWYASHSCAVVISSGENAEFLAFTGITPEISIFNKSDIYIPAFIRAYPFLNVEVKDDKEQLNSVIAFDNNSDFVSEDKEFNIFDKDKNLTKEALAKVELVRELNRQRDISKKIIAELKSNDLLIKKDLRININSEEKTILSEFYIIDIQKFVQLDDETIASWARKGWMGILDAHLKSIVNFEKILRLNFK</sequence>
<organism evidence="1">
    <name type="scientific">Arcobacter sp. AZ-2023</name>
    <dbReference type="NCBI Taxonomy" id="3074453"/>
    <lineage>
        <taxon>Bacteria</taxon>
        <taxon>Pseudomonadati</taxon>
        <taxon>Campylobacterota</taxon>
        <taxon>Epsilonproteobacteria</taxon>
        <taxon>Campylobacterales</taxon>
        <taxon>Arcobacteraceae</taxon>
        <taxon>Arcobacter</taxon>
    </lineage>
</organism>
<proteinExistence type="predicted"/>
<dbReference type="InterPro" id="IPR010836">
    <property type="entry name" value="SapC"/>
</dbReference>
<name>A0AA96DJA2_9BACT</name>
<reference evidence="1" key="1">
    <citation type="submission" date="2023-09" db="EMBL/GenBank/DDBJ databases">
        <title>Arcobacter tbilisiensis sp. nov. isolated from chicken meat in Tbilisi, Georgia.</title>
        <authorList>
            <person name="Matthias R."/>
            <person name="Zautner A.E."/>
        </authorList>
    </citation>
    <scope>NUCLEOTIDE SEQUENCE</scope>
    <source>
        <strain evidence="1">LEO 52</strain>
    </source>
</reference>
<dbReference type="EMBL" id="CP134854">
    <property type="protein sequence ID" value="WNL29053.1"/>
    <property type="molecule type" value="Genomic_DNA"/>
</dbReference>
<evidence type="ECO:0000313" key="1">
    <source>
        <dbReference type="EMBL" id="WNL29053.1"/>
    </source>
</evidence>
<dbReference type="AlphaFoldDB" id="A0AA96DJA2"/>
<gene>
    <name evidence="1" type="ORF">RMQ68_06675</name>
</gene>
<protein>
    <submittedName>
        <fullName evidence="1">SapC family protein</fullName>
    </submittedName>
</protein>
<accession>A0AA96DJA2</accession>